<name>A0A454HGZ6_9FIRM</name>
<organism evidence="1 2">
    <name type="scientific">Blautia obeum</name>
    <dbReference type="NCBI Taxonomy" id="40520"/>
    <lineage>
        <taxon>Bacteria</taxon>
        <taxon>Bacillati</taxon>
        <taxon>Bacillota</taxon>
        <taxon>Clostridia</taxon>
        <taxon>Lachnospirales</taxon>
        <taxon>Lachnospiraceae</taxon>
        <taxon>Blautia</taxon>
    </lineage>
</organism>
<protein>
    <submittedName>
        <fullName evidence="1">Uncharacterized protein</fullName>
    </submittedName>
</protein>
<dbReference type="RefSeq" id="WP_117997801.1">
    <property type="nucleotide sequence ID" value="NZ_JBCJBW010000003.1"/>
</dbReference>
<reference evidence="1 2" key="1">
    <citation type="submission" date="2018-08" db="EMBL/GenBank/DDBJ databases">
        <title>A genome reference for cultivated species of the human gut microbiota.</title>
        <authorList>
            <person name="Zou Y."/>
            <person name="Xue W."/>
            <person name="Luo G."/>
        </authorList>
    </citation>
    <scope>NUCLEOTIDE SEQUENCE [LARGE SCALE GENOMIC DNA]</scope>
    <source>
        <strain evidence="1 2">AM37-4AC</strain>
    </source>
</reference>
<dbReference type="Proteomes" id="UP000265808">
    <property type="component" value="Unassembled WGS sequence"/>
</dbReference>
<accession>A0A454HGZ6</accession>
<comment type="caution">
    <text evidence="1">The sequence shown here is derived from an EMBL/GenBank/DDBJ whole genome shotgun (WGS) entry which is preliminary data.</text>
</comment>
<gene>
    <name evidence="1" type="ORF">DW859_10915</name>
</gene>
<dbReference type="EMBL" id="QSHL01000006">
    <property type="protein sequence ID" value="RHC06334.1"/>
    <property type="molecule type" value="Genomic_DNA"/>
</dbReference>
<sequence>MTFKELFRKWGLNSIKLKVGFAEVEFGPTEDDQTAAWDMYVELITRITTQPLDDATGDEETALNSVYQLFPITRDILKSKGRNAENFTKIAVIVLNQIIRPFTAKWHKKKLSGEFSNENECIQFRTELKQLQADLICYSRLLADMAKVEDLTCLLEEDE</sequence>
<evidence type="ECO:0000313" key="2">
    <source>
        <dbReference type="Proteomes" id="UP000265808"/>
    </source>
</evidence>
<evidence type="ECO:0000313" key="1">
    <source>
        <dbReference type="EMBL" id="RHC06334.1"/>
    </source>
</evidence>
<proteinExistence type="predicted"/>
<dbReference type="AlphaFoldDB" id="A0A454HGZ6"/>